<proteinExistence type="predicted"/>
<name>Q2HYH2_BACTT</name>
<sequence>MAVAWVSHSLREGNRCVMKSVIDTIFSPIFGWLNKMFDAIMKLTVPASHPINPNSFFKAFAMLGNGWVIFVSTACVLAATYGILFVVMAFKHGVIEFKVFVKWW</sequence>
<geneLocation type="plasmid" evidence="2">
    <name>pBMB175</name>
</geneLocation>
<keyword evidence="2" id="KW-0614">Plasmid</keyword>
<keyword evidence="1" id="KW-0812">Transmembrane</keyword>
<feature type="transmembrane region" description="Helical" evidence="1">
    <location>
        <begin position="67"/>
        <end position="90"/>
    </location>
</feature>
<dbReference type="EMBL" id="DQ364061">
    <property type="protein sequence ID" value="ABC95171.1"/>
    <property type="molecule type" value="Genomic_DNA"/>
</dbReference>
<evidence type="ECO:0000313" key="2">
    <source>
        <dbReference type="EMBL" id="ABC95171.1"/>
    </source>
</evidence>
<evidence type="ECO:0000256" key="1">
    <source>
        <dbReference type="SAM" id="Phobius"/>
    </source>
</evidence>
<accession>Q2HYH2</accession>
<organism evidence="2">
    <name type="scientific">Bacillus thuringiensis subsp. tenebrionis</name>
    <dbReference type="NCBI Taxonomy" id="1444"/>
    <lineage>
        <taxon>Bacteria</taxon>
        <taxon>Bacillati</taxon>
        <taxon>Bacillota</taxon>
        <taxon>Bacilli</taxon>
        <taxon>Bacillales</taxon>
        <taxon>Bacillaceae</taxon>
        <taxon>Bacillus</taxon>
        <taxon>Bacillus cereus group</taxon>
    </lineage>
</organism>
<protein>
    <submittedName>
        <fullName evidence="2">Uncharacterized protein</fullName>
    </submittedName>
</protein>
<keyword evidence="1" id="KW-0472">Membrane</keyword>
<keyword evidence="1" id="KW-1133">Transmembrane helix</keyword>
<dbReference type="AlphaFoldDB" id="Q2HYH2"/>
<reference evidence="2" key="1">
    <citation type="journal article" date="2007" name="Arch. Microbiol.">
        <title>A novel cryptic plasmid pBMB175 from Bacillus thuringiensis subsp. tenebrionis YBT-1765.</title>
        <authorList>
            <person name="Huang J."/>
            <person name="Han D."/>
            <person name="Yu Z."/>
            <person name="Sun M."/>
        </authorList>
    </citation>
    <scope>NUCLEOTIDE SEQUENCE</scope>
    <source>
        <plasmid evidence="2">pBMB175</plasmid>
    </source>
</reference>